<protein>
    <submittedName>
        <fullName evidence="2">Probable hydrolase</fullName>
    </submittedName>
</protein>
<dbReference type="PANTHER" id="PTHR43433:SF5">
    <property type="entry name" value="AB HYDROLASE-1 DOMAIN-CONTAINING PROTEIN"/>
    <property type="match status" value="1"/>
</dbReference>
<keyword evidence="2" id="KW-0378">Hydrolase</keyword>
<keyword evidence="3" id="KW-1185">Reference proteome</keyword>
<dbReference type="Gene3D" id="3.40.50.1820">
    <property type="entry name" value="alpha/beta hydrolase"/>
    <property type="match status" value="1"/>
</dbReference>
<dbReference type="InterPro" id="IPR000073">
    <property type="entry name" value="AB_hydrolase_1"/>
</dbReference>
<dbReference type="Pfam" id="PF00561">
    <property type="entry name" value="Abhydrolase_1"/>
    <property type="match status" value="1"/>
</dbReference>
<evidence type="ECO:0000313" key="2">
    <source>
        <dbReference type="EMBL" id="EDM79783.1"/>
    </source>
</evidence>
<dbReference type="InterPro" id="IPR050471">
    <property type="entry name" value="AB_hydrolase"/>
</dbReference>
<proteinExistence type="predicted"/>
<dbReference type="EMBL" id="ABCS01000016">
    <property type="protein sequence ID" value="EDM79783.1"/>
    <property type="molecule type" value="Genomic_DNA"/>
</dbReference>
<gene>
    <name evidence="2" type="ORF">PPSIR1_31828</name>
</gene>
<dbReference type="RefSeq" id="WP_006971032.1">
    <property type="nucleotide sequence ID" value="NZ_ABCS01000016.1"/>
</dbReference>
<comment type="caution">
    <text evidence="2">The sequence shown here is derived from an EMBL/GenBank/DDBJ whole genome shotgun (WGS) entry which is preliminary data.</text>
</comment>
<dbReference type="SUPFAM" id="SSF53474">
    <property type="entry name" value="alpha/beta-Hydrolases"/>
    <property type="match status" value="1"/>
</dbReference>
<dbReference type="STRING" id="391625.PPSIR1_31828"/>
<dbReference type="PANTHER" id="PTHR43433">
    <property type="entry name" value="HYDROLASE, ALPHA/BETA FOLD FAMILY PROTEIN"/>
    <property type="match status" value="1"/>
</dbReference>
<dbReference type="GO" id="GO:0016787">
    <property type="term" value="F:hydrolase activity"/>
    <property type="evidence" value="ECO:0007669"/>
    <property type="project" value="UniProtKB-KW"/>
</dbReference>
<name>A6G2T3_9BACT</name>
<sequence length="299" mass="31961">MSAPLPQPTREEVLRLADGRTLGFAVFGDPPDSRGAPAVVWLHGTPGGRRQIPPAARRFAEREGVRVIGVERPGIGDSTPHLHLNIRGFAQDVGAVLDHLEVEHAVVVGLSGGGPYTLACAHGLDRVEACGVLGGVAPSRGPEAIAGGVTTLALFAPLIEALHEPLGAALSLAVRSAHPLASPAFDLFMSFSRPGDREVFGSPGMKEMFLDDMLRASSKGLRSLIYDYLLFSRDWGFRLVDIDTPVHFWHGDDDPFVPLEHGRHQAALVRESSFTIQPGHSHLGGLAIADEVLDKLLRG</sequence>
<dbReference type="eggNOG" id="COG0596">
    <property type="taxonomic scope" value="Bacteria"/>
</dbReference>
<dbReference type="Proteomes" id="UP000005801">
    <property type="component" value="Unassembled WGS sequence"/>
</dbReference>
<evidence type="ECO:0000259" key="1">
    <source>
        <dbReference type="Pfam" id="PF00561"/>
    </source>
</evidence>
<dbReference type="InterPro" id="IPR029058">
    <property type="entry name" value="AB_hydrolase_fold"/>
</dbReference>
<evidence type="ECO:0000313" key="3">
    <source>
        <dbReference type="Proteomes" id="UP000005801"/>
    </source>
</evidence>
<dbReference type="AlphaFoldDB" id="A6G2T3"/>
<accession>A6G2T3</accession>
<organism evidence="2 3">
    <name type="scientific">Plesiocystis pacifica SIR-1</name>
    <dbReference type="NCBI Taxonomy" id="391625"/>
    <lineage>
        <taxon>Bacteria</taxon>
        <taxon>Pseudomonadati</taxon>
        <taxon>Myxococcota</taxon>
        <taxon>Polyangia</taxon>
        <taxon>Nannocystales</taxon>
        <taxon>Nannocystaceae</taxon>
        <taxon>Plesiocystis</taxon>
    </lineage>
</organism>
<feature type="domain" description="AB hydrolase-1" evidence="1">
    <location>
        <begin position="37"/>
        <end position="119"/>
    </location>
</feature>
<reference evidence="2 3" key="1">
    <citation type="submission" date="2007-06" db="EMBL/GenBank/DDBJ databases">
        <authorList>
            <person name="Shimkets L."/>
            <person name="Ferriera S."/>
            <person name="Johnson J."/>
            <person name="Kravitz S."/>
            <person name="Beeson K."/>
            <person name="Sutton G."/>
            <person name="Rogers Y.-H."/>
            <person name="Friedman R."/>
            <person name="Frazier M."/>
            <person name="Venter J.C."/>
        </authorList>
    </citation>
    <scope>NUCLEOTIDE SEQUENCE [LARGE SCALE GENOMIC DNA]</scope>
    <source>
        <strain evidence="2 3">SIR-1</strain>
    </source>
</reference>